<dbReference type="RefSeq" id="WP_083049828.1">
    <property type="nucleotide sequence ID" value="NZ_MWQY01000007.1"/>
</dbReference>
<dbReference type="InterPro" id="IPR036388">
    <property type="entry name" value="WH-like_DNA-bd_sf"/>
</dbReference>
<dbReference type="SUPFAM" id="SSF46785">
    <property type="entry name" value="Winged helix' DNA-binding domain"/>
    <property type="match status" value="1"/>
</dbReference>
<dbReference type="InterPro" id="IPR036390">
    <property type="entry name" value="WH_DNA-bd_sf"/>
</dbReference>
<dbReference type="InterPro" id="IPR023187">
    <property type="entry name" value="Tscrpt_reg_MarR-type_CS"/>
</dbReference>
<keyword evidence="2" id="KW-0238">DNA-binding</keyword>
<dbReference type="Gene3D" id="1.10.10.10">
    <property type="entry name" value="Winged helix-like DNA-binding domain superfamily/Winged helix DNA-binding domain"/>
    <property type="match status" value="1"/>
</dbReference>
<protein>
    <recommendedName>
        <fullName evidence="4">HTH marR-type domain-containing protein</fullName>
    </recommendedName>
</protein>
<dbReference type="PROSITE" id="PS50995">
    <property type="entry name" value="HTH_MARR_2"/>
    <property type="match status" value="1"/>
</dbReference>
<evidence type="ECO:0000313" key="6">
    <source>
        <dbReference type="Proteomes" id="UP000192343"/>
    </source>
</evidence>
<dbReference type="InterPro" id="IPR039422">
    <property type="entry name" value="MarR/SlyA-like"/>
</dbReference>
<sequence>MARKRDISEEVLVTIRQIVRAIDLHSKKLAKTYGLTGPQLIVLQEIADRDVLTTGDLAKNISLSHATVTSIVDRLVARGLVQRIRGIQDKRKMYLRLTEDGLDRVRNKPSMLQDNFIKAFNSLNSWEQTLLLSSMQRIAAMMNADGLKTDSFLISHPASFTEEELEEYYKKE</sequence>
<gene>
    <name evidence="5" type="ORF">B4O97_07985</name>
</gene>
<feature type="domain" description="HTH marR-type" evidence="4">
    <location>
        <begin position="8"/>
        <end position="140"/>
    </location>
</feature>
<dbReference type="STRING" id="1963862.B4O97_07985"/>
<evidence type="ECO:0000259" key="4">
    <source>
        <dbReference type="PROSITE" id="PS50995"/>
    </source>
</evidence>
<evidence type="ECO:0000256" key="3">
    <source>
        <dbReference type="ARBA" id="ARBA00023163"/>
    </source>
</evidence>
<dbReference type="GO" id="GO:0003677">
    <property type="term" value="F:DNA binding"/>
    <property type="evidence" value="ECO:0007669"/>
    <property type="project" value="UniProtKB-KW"/>
</dbReference>
<dbReference type="GO" id="GO:0003700">
    <property type="term" value="F:DNA-binding transcription factor activity"/>
    <property type="evidence" value="ECO:0007669"/>
    <property type="project" value="InterPro"/>
</dbReference>
<dbReference type="GO" id="GO:0006950">
    <property type="term" value="P:response to stress"/>
    <property type="evidence" value="ECO:0007669"/>
    <property type="project" value="TreeGrafter"/>
</dbReference>
<dbReference type="Proteomes" id="UP000192343">
    <property type="component" value="Unassembled WGS sequence"/>
</dbReference>
<keyword evidence="6" id="KW-1185">Reference proteome</keyword>
<dbReference type="OrthoDB" id="166070at2"/>
<keyword evidence="3" id="KW-0804">Transcription</keyword>
<dbReference type="Pfam" id="PF12802">
    <property type="entry name" value="MarR_2"/>
    <property type="match status" value="1"/>
</dbReference>
<reference evidence="5 6" key="1">
    <citation type="submission" date="2017-03" db="EMBL/GenBank/DDBJ databases">
        <title>Draft Genome sequence of Marispirochaeta sp. strain JC444.</title>
        <authorList>
            <person name="Shivani Y."/>
            <person name="Subhash Y."/>
            <person name="Sasikala C."/>
            <person name="Ramana C."/>
        </authorList>
    </citation>
    <scope>NUCLEOTIDE SEQUENCE [LARGE SCALE GENOMIC DNA]</scope>
    <source>
        <strain evidence="5 6">JC444</strain>
    </source>
</reference>
<dbReference type="PANTHER" id="PTHR33164">
    <property type="entry name" value="TRANSCRIPTIONAL REGULATOR, MARR FAMILY"/>
    <property type="match status" value="1"/>
</dbReference>
<organism evidence="5 6">
    <name type="scientific">Marispirochaeta aestuarii</name>
    <dbReference type="NCBI Taxonomy" id="1963862"/>
    <lineage>
        <taxon>Bacteria</taxon>
        <taxon>Pseudomonadati</taxon>
        <taxon>Spirochaetota</taxon>
        <taxon>Spirochaetia</taxon>
        <taxon>Spirochaetales</taxon>
        <taxon>Spirochaetaceae</taxon>
        <taxon>Marispirochaeta</taxon>
    </lineage>
</organism>
<dbReference type="SMART" id="SM00347">
    <property type="entry name" value="HTH_MARR"/>
    <property type="match status" value="1"/>
</dbReference>
<keyword evidence="1" id="KW-0805">Transcription regulation</keyword>
<accession>A0A1Y1RZB3</accession>
<dbReference type="PANTHER" id="PTHR33164:SF89">
    <property type="entry name" value="MARR FAMILY REGULATORY PROTEIN"/>
    <property type="match status" value="1"/>
</dbReference>
<evidence type="ECO:0000256" key="1">
    <source>
        <dbReference type="ARBA" id="ARBA00023015"/>
    </source>
</evidence>
<dbReference type="EMBL" id="MWQY01000007">
    <property type="protein sequence ID" value="ORC35998.1"/>
    <property type="molecule type" value="Genomic_DNA"/>
</dbReference>
<dbReference type="PROSITE" id="PS01117">
    <property type="entry name" value="HTH_MARR_1"/>
    <property type="match status" value="1"/>
</dbReference>
<name>A0A1Y1RZB3_9SPIO</name>
<dbReference type="AlphaFoldDB" id="A0A1Y1RZB3"/>
<comment type="caution">
    <text evidence="5">The sequence shown here is derived from an EMBL/GenBank/DDBJ whole genome shotgun (WGS) entry which is preliminary data.</text>
</comment>
<dbReference type="PRINTS" id="PR00598">
    <property type="entry name" value="HTHMARR"/>
</dbReference>
<dbReference type="InterPro" id="IPR000835">
    <property type="entry name" value="HTH_MarR-typ"/>
</dbReference>
<evidence type="ECO:0000313" key="5">
    <source>
        <dbReference type="EMBL" id="ORC35998.1"/>
    </source>
</evidence>
<evidence type="ECO:0000256" key="2">
    <source>
        <dbReference type="ARBA" id="ARBA00023125"/>
    </source>
</evidence>
<proteinExistence type="predicted"/>